<dbReference type="InterPro" id="IPR016161">
    <property type="entry name" value="Ald_DH/histidinol_DH"/>
</dbReference>
<dbReference type="Gene3D" id="3.40.309.10">
    <property type="entry name" value="Aldehyde Dehydrogenase, Chain A, domain 2"/>
    <property type="match status" value="1"/>
</dbReference>
<keyword evidence="8" id="KW-1185">Reference proteome</keyword>
<dbReference type="InterPro" id="IPR029510">
    <property type="entry name" value="Ald_DH_CS_GLU"/>
</dbReference>
<name>A0ABW2MSW4_9FLAO</name>
<keyword evidence="2 3" id="KW-0560">Oxidoreductase</keyword>
<dbReference type="EMBL" id="JBHTBN010000001">
    <property type="protein sequence ID" value="MFC7356905.1"/>
    <property type="molecule type" value="Genomic_DNA"/>
</dbReference>
<reference evidence="8" key="1">
    <citation type="journal article" date="2019" name="Int. J. Syst. Evol. Microbiol.">
        <title>The Global Catalogue of Microorganisms (GCM) 10K type strain sequencing project: providing services to taxonomists for standard genome sequencing and annotation.</title>
        <authorList>
            <consortium name="The Broad Institute Genomics Platform"/>
            <consortium name="The Broad Institute Genome Sequencing Center for Infectious Disease"/>
            <person name="Wu L."/>
            <person name="Ma J."/>
        </authorList>
    </citation>
    <scope>NUCLEOTIDE SEQUENCE [LARGE SCALE GENOMIC DNA]</scope>
    <source>
        <strain evidence="8">CGMCC 1.16306</strain>
    </source>
</reference>
<evidence type="ECO:0000313" key="8">
    <source>
        <dbReference type="Proteomes" id="UP001596415"/>
    </source>
</evidence>
<proteinExistence type="inferred from homology"/>
<dbReference type="InterPro" id="IPR012394">
    <property type="entry name" value="Aldehyde_DH_NAD(P)"/>
</dbReference>
<dbReference type="PANTHER" id="PTHR43570">
    <property type="entry name" value="ALDEHYDE DEHYDROGENASE"/>
    <property type="match status" value="1"/>
</dbReference>
<dbReference type="CDD" id="cd07136">
    <property type="entry name" value="ALDH_YwdH-P39616"/>
    <property type="match status" value="1"/>
</dbReference>
<protein>
    <recommendedName>
        <fullName evidence="3">Aldehyde dehydrogenase</fullName>
    </recommendedName>
</protein>
<dbReference type="InterPro" id="IPR016163">
    <property type="entry name" value="Ald_DH_C"/>
</dbReference>
<comment type="caution">
    <text evidence="7">The sequence shown here is derived from an EMBL/GenBank/DDBJ whole genome shotgun (WGS) entry which is preliminary data.</text>
</comment>
<evidence type="ECO:0000256" key="3">
    <source>
        <dbReference type="PIRNR" id="PIRNR036492"/>
    </source>
</evidence>
<feature type="active site" evidence="4">
    <location>
        <position position="207"/>
    </location>
</feature>
<dbReference type="PIRSF" id="PIRSF036492">
    <property type="entry name" value="ALDH"/>
    <property type="match status" value="1"/>
</dbReference>
<dbReference type="SUPFAM" id="SSF53720">
    <property type="entry name" value="ALDH-like"/>
    <property type="match status" value="1"/>
</dbReference>
<gene>
    <name evidence="7" type="ORF">ACFQO1_04330</name>
</gene>
<comment type="similarity">
    <text evidence="1 3 5">Belongs to the aldehyde dehydrogenase family.</text>
</comment>
<sequence>MKALITQQRDYFNSHTTKELRFRIEQLNKLEFLLKSNEDKLNEAIYADFKKSAFENYVTELALLYHDIKDAKRNLHLWARKKKVPTNLPNFPASSYILPEPLGVCLIIGAWNYPYQLSLAPAVAAIAAGNTVVLKPSELPSRTAQVMADIINANFSSSYFHVVQGGVEETTELLRQKFDKIFFTGSTKVGKIVYKAAAENLTPVTLELGGKSPAFVTKDANLKITAKRMIWAKFLNAGQTCIAPDYVMIDKAVEQKFLELAKQEILNAKYAFEHDNYLQIINDDNLERLEKMLVKEKIYFGGEVDKKTRYFQPTLMKDVTFNDAVMQEEIFGPILPVISYTNIDAAIHEVNQLSKPLSCYVFTGDKNIKKKILTQISFGGGAINEAVMHITNPKLPFGGVGKSGIGAYHGKSGFDCFTHYKSILDKPTWLELPIKYAPYSESKLQWMKRFFRLQ</sequence>
<dbReference type="Gene3D" id="3.40.605.10">
    <property type="entry name" value="Aldehyde Dehydrogenase, Chain A, domain 1"/>
    <property type="match status" value="1"/>
</dbReference>
<dbReference type="InterPro" id="IPR016160">
    <property type="entry name" value="Ald_DH_CS_CYS"/>
</dbReference>
<dbReference type="PROSITE" id="PS00687">
    <property type="entry name" value="ALDEHYDE_DEHYDR_GLU"/>
    <property type="match status" value="1"/>
</dbReference>
<dbReference type="Pfam" id="PF00171">
    <property type="entry name" value="Aldedh"/>
    <property type="match status" value="1"/>
</dbReference>
<dbReference type="RefSeq" id="WP_380216742.1">
    <property type="nucleotide sequence ID" value="NZ_JBHTBN010000001.1"/>
</dbReference>
<evidence type="ECO:0000256" key="5">
    <source>
        <dbReference type="RuleBase" id="RU003345"/>
    </source>
</evidence>
<dbReference type="Proteomes" id="UP001596415">
    <property type="component" value="Unassembled WGS sequence"/>
</dbReference>
<dbReference type="InterPro" id="IPR016162">
    <property type="entry name" value="Ald_DH_N"/>
</dbReference>
<organism evidence="7 8">
    <name type="scientific">Jejudonia soesokkakensis</name>
    <dbReference type="NCBI Taxonomy" id="1323432"/>
    <lineage>
        <taxon>Bacteria</taxon>
        <taxon>Pseudomonadati</taxon>
        <taxon>Bacteroidota</taxon>
        <taxon>Flavobacteriia</taxon>
        <taxon>Flavobacteriales</taxon>
        <taxon>Flavobacteriaceae</taxon>
        <taxon>Jejudonia</taxon>
    </lineage>
</organism>
<evidence type="ECO:0000256" key="2">
    <source>
        <dbReference type="ARBA" id="ARBA00023002"/>
    </source>
</evidence>
<dbReference type="PANTHER" id="PTHR43570:SF16">
    <property type="entry name" value="ALDEHYDE DEHYDROGENASE TYPE III, ISOFORM Q"/>
    <property type="match status" value="1"/>
</dbReference>
<evidence type="ECO:0000313" key="7">
    <source>
        <dbReference type="EMBL" id="MFC7356905.1"/>
    </source>
</evidence>
<accession>A0ABW2MSW4</accession>
<dbReference type="PROSITE" id="PS00070">
    <property type="entry name" value="ALDEHYDE_DEHYDR_CYS"/>
    <property type="match status" value="1"/>
</dbReference>
<evidence type="ECO:0000256" key="1">
    <source>
        <dbReference type="ARBA" id="ARBA00009986"/>
    </source>
</evidence>
<feature type="domain" description="Aldehyde dehydrogenase" evidence="6">
    <location>
        <begin position="5"/>
        <end position="423"/>
    </location>
</feature>
<dbReference type="InterPro" id="IPR015590">
    <property type="entry name" value="Aldehyde_DH_dom"/>
</dbReference>
<evidence type="ECO:0000259" key="6">
    <source>
        <dbReference type="Pfam" id="PF00171"/>
    </source>
</evidence>
<evidence type="ECO:0000256" key="4">
    <source>
        <dbReference type="PROSITE-ProRule" id="PRU10007"/>
    </source>
</evidence>